<dbReference type="EMBL" id="WNYA01105670">
    <property type="protein sequence ID" value="KAG8534462.1"/>
    <property type="molecule type" value="Genomic_DNA"/>
</dbReference>
<evidence type="ECO:0000313" key="2">
    <source>
        <dbReference type="Proteomes" id="UP000824782"/>
    </source>
</evidence>
<dbReference type="Proteomes" id="UP000824782">
    <property type="component" value="Unassembled WGS sequence"/>
</dbReference>
<comment type="caution">
    <text evidence="1">The sequence shown here is derived from an EMBL/GenBank/DDBJ whole genome shotgun (WGS) entry which is preliminary data.</text>
</comment>
<organism evidence="1 2">
    <name type="scientific">Engystomops pustulosus</name>
    <name type="common">Tungara frog</name>
    <name type="synonym">Physalaemus pustulosus</name>
    <dbReference type="NCBI Taxonomy" id="76066"/>
    <lineage>
        <taxon>Eukaryota</taxon>
        <taxon>Metazoa</taxon>
        <taxon>Chordata</taxon>
        <taxon>Craniata</taxon>
        <taxon>Vertebrata</taxon>
        <taxon>Euteleostomi</taxon>
        <taxon>Amphibia</taxon>
        <taxon>Batrachia</taxon>
        <taxon>Anura</taxon>
        <taxon>Neobatrachia</taxon>
        <taxon>Hyloidea</taxon>
        <taxon>Leptodactylidae</taxon>
        <taxon>Leiuperinae</taxon>
        <taxon>Engystomops</taxon>
    </lineage>
</organism>
<accession>A0AAV6YB35</accession>
<sequence>MDRGLRRTSSQQRHLVDVRGTALVNRRKTRIHRREHAAGSRINRVSKSAPLCSQWGRSISAVDSGPAGIH</sequence>
<protein>
    <submittedName>
        <fullName evidence="1">Uncharacterized protein</fullName>
    </submittedName>
</protein>
<name>A0AAV6YB35_ENGPU</name>
<evidence type="ECO:0000313" key="1">
    <source>
        <dbReference type="EMBL" id="KAG8534462.1"/>
    </source>
</evidence>
<reference evidence="1" key="1">
    <citation type="thesis" date="2020" institute="ProQuest LLC" country="789 East Eisenhower Parkway, Ann Arbor, MI, USA">
        <title>Comparative Genomics and Chromosome Evolution.</title>
        <authorList>
            <person name="Mudd A.B."/>
        </authorList>
    </citation>
    <scope>NUCLEOTIDE SEQUENCE</scope>
    <source>
        <strain evidence="1">237g6f4</strain>
        <tissue evidence="1">Blood</tissue>
    </source>
</reference>
<proteinExistence type="predicted"/>
<dbReference type="AlphaFoldDB" id="A0AAV6YB35"/>
<keyword evidence="2" id="KW-1185">Reference proteome</keyword>
<gene>
    <name evidence="1" type="ORF">GDO81_019460</name>
</gene>